<dbReference type="Pfam" id="PF13090">
    <property type="entry name" value="PP_kinase_C"/>
    <property type="match status" value="1"/>
</dbReference>
<keyword evidence="7 8" id="KW-0460">Magnesium</keyword>
<keyword evidence="2 8" id="KW-0808">Transferase</keyword>
<dbReference type="InterPro" id="IPR036830">
    <property type="entry name" value="PP_kinase_middle_dom_sf"/>
</dbReference>
<feature type="domain" description="Polyphosphate kinase C-terminal" evidence="12">
    <location>
        <begin position="515"/>
        <end position="688"/>
    </location>
</feature>
<dbReference type="GO" id="GO:0008976">
    <property type="term" value="F:polyphosphate kinase activity"/>
    <property type="evidence" value="ECO:0007669"/>
    <property type="project" value="UniProtKB-UniRule"/>
</dbReference>
<dbReference type="SUPFAM" id="SSF56024">
    <property type="entry name" value="Phospholipase D/nuclease"/>
    <property type="match status" value="2"/>
</dbReference>
<feature type="domain" description="Polyphosphate kinase C-terminal" evidence="13">
    <location>
        <begin position="343"/>
        <end position="508"/>
    </location>
</feature>
<feature type="domain" description="Polyphosphate kinase middle" evidence="10">
    <location>
        <begin position="135"/>
        <end position="316"/>
    </location>
</feature>
<dbReference type="Pfam" id="PF17941">
    <property type="entry name" value="PP_kinase_C_1"/>
    <property type="match status" value="1"/>
</dbReference>
<dbReference type="GO" id="GO:0005524">
    <property type="term" value="F:ATP binding"/>
    <property type="evidence" value="ECO:0007669"/>
    <property type="project" value="UniProtKB-KW"/>
</dbReference>
<dbReference type="PANTHER" id="PTHR30218:SF0">
    <property type="entry name" value="POLYPHOSPHATE KINASE"/>
    <property type="match status" value="1"/>
</dbReference>
<evidence type="ECO:0000256" key="5">
    <source>
        <dbReference type="ARBA" id="ARBA00022777"/>
    </source>
</evidence>
<protein>
    <recommendedName>
        <fullName evidence="8 9">Polyphosphate kinase</fullName>
        <ecNumber evidence="8 9">2.7.4.1</ecNumber>
    </recommendedName>
    <alternativeName>
        <fullName evidence="8">ATP-polyphosphate phosphotransferase</fullName>
    </alternativeName>
    <alternativeName>
        <fullName evidence="8">Polyphosphoric acid kinase</fullName>
    </alternativeName>
</protein>
<dbReference type="Gene3D" id="3.30.1840.10">
    <property type="entry name" value="Polyphosphate kinase middle domain"/>
    <property type="match status" value="1"/>
</dbReference>
<comment type="cofactor">
    <cofactor evidence="8">
        <name>Mg(2+)</name>
        <dbReference type="ChEBI" id="CHEBI:18420"/>
    </cofactor>
</comment>
<dbReference type="PANTHER" id="PTHR30218">
    <property type="entry name" value="POLYPHOSPHATE KINASE"/>
    <property type="match status" value="1"/>
</dbReference>
<dbReference type="PIRSF" id="PIRSF015589">
    <property type="entry name" value="PP_kinase"/>
    <property type="match status" value="1"/>
</dbReference>
<keyword evidence="5 8" id="KW-0418">Kinase</keyword>
<name>A0A5A5T671_9CHLR</name>
<evidence type="ECO:0000259" key="10">
    <source>
        <dbReference type="Pfam" id="PF02503"/>
    </source>
</evidence>
<proteinExistence type="inferred from homology"/>
<dbReference type="SUPFAM" id="SSF143724">
    <property type="entry name" value="PHP14-like"/>
    <property type="match status" value="1"/>
</dbReference>
<dbReference type="Gene3D" id="3.30.870.10">
    <property type="entry name" value="Endonuclease Chain A"/>
    <property type="match status" value="2"/>
</dbReference>
<feature type="binding site" evidence="8">
    <location>
        <position position="576"/>
    </location>
    <ligand>
        <name>ATP</name>
        <dbReference type="ChEBI" id="CHEBI:30616"/>
    </ligand>
</feature>
<feature type="binding site" evidence="8">
    <location>
        <position position="480"/>
    </location>
    <ligand>
        <name>ATP</name>
        <dbReference type="ChEBI" id="CHEBI:30616"/>
    </ligand>
</feature>
<evidence type="ECO:0000256" key="3">
    <source>
        <dbReference type="ARBA" id="ARBA00022723"/>
    </source>
</evidence>
<evidence type="ECO:0000256" key="2">
    <source>
        <dbReference type="ARBA" id="ARBA00022679"/>
    </source>
</evidence>
<feature type="binding site" evidence="8">
    <location>
        <position position="58"/>
    </location>
    <ligand>
        <name>ATP</name>
        <dbReference type="ChEBI" id="CHEBI:30616"/>
    </ligand>
</feature>
<dbReference type="EC" id="2.7.4.1" evidence="8 9"/>
<evidence type="ECO:0000256" key="9">
    <source>
        <dbReference type="RuleBase" id="RU003800"/>
    </source>
</evidence>
<comment type="caution">
    <text evidence="14">The sequence shown here is derived from an EMBL/GenBank/DDBJ whole genome shotgun (WGS) entry which is preliminary data.</text>
</comment>
<feature type="domain" description="Polyphosphate kinase N-terminal" evidence="11">
    <location>
        <begin position="20"/>
        <end position="125"/>
    </location>
</feature>
<dbReference type="Pfam" id="PF13089">
    <property type="entry name" value="PP_kinase_N"/>
    <property type="match status" value="1"/>
</dbReference>
<evidence type="ECO:0000313" key="14">
    <source>
        <dbReference type="EMBL" id="GCF06858.1"/>
    </source>
</evidence>
<gene>
    <name evidence="8 14" type="primary">ppk</name>
    <name evidence="14" type="ORF">KDI_04220</name>
</gene>
<dbReference type="RefSeq" id="WP_149399868.1">
    <property type="nucleotide sequence ID" value="NZ_BIXY01000003.1"/>
</dbReference>
<feature type="binding site" evidence="8">
    <location>
        <position position="387"/>
    </location>
    <ligand>
        <name>Mg(2+)</name>
        <dbReference type="ChEBI" id="CHEBI:18420"/>
    </ligand>
</feature>
<evidence type="ECO:0000256" key="4">
    <source>
        <dbReference type="ARBA" id="ARBA00022741"/>
    </source>
</evidence>
<reference evidence="14 15" key="1">
    <citation type="submission" date="2019-01" db="EMBL/GenBank/DDBJ databases">
        <title>Draft genome sequence of Dictyobacter sp. Uno17.</title>
        <authorList>
            <person name="Wang C.M."/>
            <person name="Zheng Y."/>
            <person name="Sakai Y."/>
            <person name="Abe K."/>
            <person name="Yokota A."/>
            <person name="Yabe S."/>
        </authorList>
    </citation>
    <scope>NUCLEOTIDE SEQUENCE [LARGE SCALE GENOMIC DNA]</scope>
    <source>
        <strain evidence="14 15">Uno17</strain>
    </source>
</reference>
<keyword evidence="4 8" id="KW-0547">Nucleotide-binding</keyword>
<dbReference type="HAMAP" id="MF_00347">
    <property type="entry name" value="Polyphosphate_kinase"/>
    <property type="match status" value="1"/>
</dbReference>
<dbReference type="Proteomes" id="UP000322530">
    <property type="component" value="Unassembled WGS sequence"/>
</dbReference>
<comment type="catalytic activity">
    <reaction evidence="8 9">
        <text>[phosphate](n) + ATP = [phosphate](n+1) + ADP</text>
        <dbReference type="Rhea" id="RHEA:19573"/>
        <dbReference type="Rhea" id="RHEA-COMP:9859"/>
        <dbReference type="Rhea" id="RHEA-COMP:14280"/>
        <dbReference type="ChEBI" id="CHEBI:16838"/>
        <dbReference type="ChEBI" id="CHEBI:30616"/>
        <dbReference type="ChEBI" id="CHEBI:456216"/>
        <dbReference type="EC" id="2.7.4.1"/>
    </reaction>
</comment>
<evidence type="ECO:0000256" key="7">
    <source>
        <dbReference type="ARBA" id="ARBA00022842"/>
    </source>
</evidence>
<evidence type="ECO:0000256" key="8">
    <source>
        <dbReference type="HAMAP-Rule" id="MF_00347"/>
    </source>
</evidence>
<organism evidence="14 15">
    <name type="scientific">Dictyobacter arantiisoli</name>
    <dbReference type="NCBI Taxonomy" id="2014874"/>
    <lineage>
        <taxon>Bacteria</taxon>
        <taxon>Bacillati</taxon>
        <taxon>Chloroflexota</taxon>
        <taxon>Ktedonobacteria</taxon>
        <taxon>Ktedonobacterales</taxon>
        <taxon>Dictyobacteraceae</taxon>
        <taxon>Dictyobacter</taxon>
    </lineage>
</organism>
<dbReference type="NCBIfam" id="NF003917">
    <property type="entry name" value="PRK05443.1-1"/>
    <property type="match status" value="1"/>
</dbReference>
<evidence type="ECO:0000259" key="11">
    <source>
        <dbReference type="Pfam" id="PF13089"/>
    </source>
</evidence>
<feature type="active site" description="Phosphohistidine intermediate" evidence="8">
    <location>
        <position position="447"/>
    </location>
</feature>
<comment type="similarity">
    <text evidence="8 9">Belongs to the polyphosphate kinase 1 (PPK1) family.</text>
</comment>
<evidence type="ECO:0000259" key="12">
    <source>
        <dbReference type="Pfam" id="PF13090"/>
    </source>
</evidence>
<dbReference type="InterPro" id="IPR041108">
    <property type="entry name" value="PP_kinase_C_1"/>
</dbReference>
<dbReference type="InterPro" id="IPR003414">
    <property type="entry name" value="PP_kinase"/>
</dbReference>
<dbReference type="NCBIfam" id="TIGR03705">
    <property type="entry name" value="poly_P_kin"/>
    <property type="match status" value="1"/>
</dbReference>
<dbReference type="NCBIfam" id="NF003918">
    <property type="entry name" value="PRK05443.1-2"/>
    <property type="match status" value="1"/>
</dbReference>
<dbReference type="CDD" id="cd09168">
    <property type="entry name" value="PLDc_PaPPK1_C2_like"/>
    <property type="match status" value="1"/>
</dbReference>
<dbReference type="Gene3D" id="1.20.58.310">
    <property type="entry name" value="Polyphosphate kinase N-terminal domain"/>
    <property type="match status" value="1"/>
</dbReference>
<sequence>MDQQIAHEPTPSTLERTDLYINRELSWLEFNRRVFEEAKDKRHPLLERVKFIAIFETNLDEFIMIRLAGLKDQIDSHTAPRSPDGRTAEQQLTALRQRLAPLIQDVRRYWRKELLPLLAQEHIHVLDYEQLDVSQRAAMRRYFENEIYPVLTPLAVDTGHPFPHISNRSLNLAVVIASARDEQEDLFARIKVPPALPRLLPVPVASDELQAVAFVWLEQVIAANIQMLFPGFKIWESYPFRVLRDADIELQEDDAADLLEYIEQEVRERRFGVVVDLAVNPSMPQRIRSLLLDNLEITENDLTIIDGPLGMGDVNELQHITRPELKDPPFTPRVPPIIRNNENIFDAIQKHDILLHHPYDSFNPIVDFIRTAAEDPQVLAIKQTLYRVGSNSPVVNALLHAVENGKQVAVLVELKARFDEENNIGWARELERAGVHVVYGLVGLKTHAKVAMVVRKEEDGLSRYIHLGTGNYNASTAKIYEDLGIFTCRHDIGVDVTSLFNSLTGYSRQGDYRKLLVAPVSLRRGVVERIEREIAVHQEKGNGRIIFKMNALVDPEVINMLYRASQAGVMIDLIIRGVCSLRPGVPGVSETIRVRSLVGRFLEHSRVYYFGNSGKDEVYLGSADMMQRNLNNRVEVLFPIESRGMKKAIIQQMIEPVLADTANAHILQPDGSYVAVQPPAGKEPFDSQKWFLGRPLFELNEEGNQTTNPTISAIPSSS</sequence>
<dbReference type="NCBIfam" id="NF003921">
    <property type="entry name" value="PRK05443.2-2"/>
    <property type="match status" value="1"/>
</dbReference>
<dbReference type="OrthoDB" id="9761456at2"/>
<keyword evidence="3 8" id="KW-0479">Metal-binding</keyword>
<dbReference type="AlphaFoldDB" id="A0A5A5T671"/>
<dbReference type="InterPro" id="IPR024953">
    <property type="entry name" value="PP_kinase_middle"/>
</dbReference>
<feature type="binding site" evidence="8">
    <location>
        <position position="604"/>
    </location>
    <ligand>
        <name>ATP</name>
        <dbReference type="ChEBI" id="CHEBI:30616"/>
    </ligand>
</feature>
<evidence type="ECO:0000256" key="1">
    <source>
        <dbReference type="ARBA" id="ARBA00022553"/>
    </source>
</evidence>
<keyword evidence="6 8" id="KW-0067">ATP-binding</keyword>
<dbReference type="InterPro" id="IPR025200">
    <property type="entry name" value="PPK_C_dom2"/>
</dbReference>
<comment type="PTM">
    <text evidence="8 9">An intermediate of this reaction is the autophosphorylated ppk in which a phosphate is covalently linked to a histidine residue through a N-P bond.</text>
</comment>
<feature type="binding site" evidence="8">
    <location>
        <position position="417"/>
    </location>
    <ligand>
        <name>Mg(2+)</name>
        <dbReference type="ChEBI" id="CHEBI:18420"/>
    </ligand>
</feature>
<dbReference type="InterPro" id="IPR036832">
    <property type="entry name" value="PPK_N_dom_sf"/>
</dbReference>
<dbReference type="FunFam" id="3.30.870.10:FF:000001">
    <property type="entry name" value="Polyphosphate kinase"/>
    <property type="match status" value="1"/>
</dbReference>
<comment type="function">
    <text evidence="8 9">Catalyzes the reversible transfer of the terminal phosphate of ATP to form a long-chain polyphosphate (polyP).</text>
</comment>
<dbReference type="GO" id="GO:0009358">
    <property type="term" value="C:polyphosphate kinase complex"/>
    <property type="evidence" value="ECO:0007669"/>
    <property type="project" value="InterPro"/>
</dbReference>
<dbReference type="SUPFAM" id="SSF140356">
    <property type="entry name" value="PPK N-terminal domain-like"/>
    <property type="match status" value="1"/>
</dbReference>
<keyword evidence="1 8" id="KW-0597">Phosphoprotein</keyword>
<dbReference type="Pfam" id="PF02503">
    <property type="entry name" value="PP_kinase"/>
    <property type="match status" value="1"/>
</dbReference>
<dbReference type="CDD" id="cd09165">
    <property type="entry name" value="PLDc_PaPPK1_C1_like"/>
    <property type="match status" value="1"/>
</dbReference>
<evidence type="ECO:0000256" key="6">
    <source>
        <dbReference type="ARBA" id="ARBA00022840"/>
    </source>
</evidence>
<accession>A0A5A5T671</accession>
<dbReference type="GO" id="GO:0006799">
    <property type="term" value="P:polyphosphate biosynthetic process"/>
    <property type="evidence" value="ECO:0007669"/>
    <property type="project" value="UniProtKB-UniRule"/>
</dbReference>
<dbReference type="EMBL" id="BIXY01000003">
    <property type="protein sequence ID" value="GCF06858.1"/>
    <property type="molecule type" value="Genomic_DNA"/>
</dbReference>
<dbReference type="InterPro" id="IPR025198">
    <property type="entry name" value="PPK_N_dom"/>
</dbReference>
<evidence type="ECO:0000313" key="15">
    <source>
        <dbReference type="Proteomes" id="UP000322530"/>
    </source>
</evidence>
<evidence type="ECO:0000259" key="13">
    <source>
        <dbReference type="Pfam" id="PF17941"/>
    </source>
</evidence>
<keyword evidence="15" id="KW-1185">Reference proteome</keyword>
<dbReference type="GO" id="GO:0046872">
    <property type="term" value="F:metal ion binding"/>
    <property type="evidence" value="ECO:0007669"/>
    <property type="project" value="UniProtKB-KW"/>
</dbReference>